<dbReference type="RefSeq" id="WP_165327001.1">
    <property type="nucleotide sequence ID" value="NZ_CP049109.1"/>
</dbReference>
<name>A0A6G6Y5B6_9SPHN</name>
<protein>
    <submittedName>
        <fullName evidence="1">Uncharacterized protein</fullName>
    </submittedName>
</protein>
<proteinExistence type="predicted"/>
<dbReference type="AlphaFoldDB" id="A0A6G6Y5B6"/>
<sequence length="251" mass="25455">MTFRVESKGLRGESFADVARRTGEIDGVPVASDATDSEVLALLRAYDGGTISDALDKLLYTSPAITALSVSPATAEIGASVNPTVSYTVTGNVTAQTLNGDAVTPGNGSTGDTGVTADKSYTLAVTDGAAPAGTDNSASASASITFFNRRFWGASDSATLDSAGVVGLASSELSNARGKSLSVDGGADPGKYIFFAYPAALGDPASYKIFGFDEEPVKTTVSVTTAAGATLDYIVLRSPEKLTGTVPVEVI</sequence>
<accession>A0A6G6Y5B6</accession>
<dbReference type="Proteomes" id="UP000501568">
    <property type="component" value="Chromosome"/>
</dbReference>
<gene>
    <name evidence="1" type="ORF">G5C33_09555</name>
</gene>
<dbReference type="EMBL" id="CP049109">
    <property type="protein sequence ID" value="QIG79997.1"/>
    <property type="molecule type" value="Genomic_DNA"/>
</dbReference>
<evidence type="ECO:0000313" key="2">
    <source>
        <dbReference type="Proteomes" id="UP000501568"/>
    </source>
</evidence>
<dbReference type="KEGG" id="spzr:G5C33_09555"/>
<reference evidence="1 2" key="1">
    <citation type="submission" date="2020-02" db="EMBL/GenBank/DDBJ databases">
        <authorList>
            <person name="Zheng R.K."/>
            <person name="Sun C.M."/>
        </authorList>
    </citation>
    <scope>NUCLEOTIDE SEQUENCE [LARGE SCALE GENOMIC DNA]</scope>
    <source>
        <strain evidence="2">zrk23</strain>
    </source>
</reference>
<organism evidence="1 2">
    <name type="scientific">Stakelama tenebrarum</name>
    <dbReference type="NCBI Taxonomy" id="2711215"/>
    <lineage>
        <taxon>Bacteria</taxon>
        <taxon>Pseudomonadati</taxon>
        <taxon>Pseudomonadota</taxon>
        <taxon>Alphaproteobacteria</taxon>
        <taxon>Sphingomonadales</taxon>
        <taxon>Sphingomonadaceae</taxon>
        <taxon>Stakelama</taxon>
    </lineage>
</organism>
<evidence type="ECO:0000313" key="1">
    <source>
        <dbReference type="EMBL" id="QIG79997.1"/>
    </source>
</evidence>
<keyword evidence="2" id="KW-1185">Reference proteome</keyword>